<evidence type="ECO:0000313" key="7">
    <source>
        <dbReference type="Proteomes" id="UP000192418"/>
    </source>
</evidence>
<keyword evidence="7" id="KW-1185">Reference proteome</keyword>
<feature type="binding site" evidence="5">
    <location>
        <position position="235"/>
    </location>
    <ligand>
        <name>a divalent metal cation</name>
        <dbReference type="ChEBI" id="CHEBI:60240"/>
        <label>1</label>
    </ligand>
</feature>
<dbReference type="InterPro" id="IPR002678">
    <property type="entry name" value="DUF34/NIF3"/>
</dbReference>
<comment type="subunit">
    <text evidence="2">Homohexamer.</text>
</comment>
<feature type="binding site" evidence="5">
    <location>
        <position position="66"/>
    </location>
    <ligand>
        <name>a divalent metal cation</name>
        <dbReference type="ChEBI" id="CHEBI:60240"/>
        <label>1</label>
    </ligand>
</feature>
<proteinExistence type="inferred from homology"/>
<feature type="binding site" evidence="5">
    <location>
        <position position="67"/>
    </location>
    <ligand>
        <name>a divalent metal cation</name>
        <dbReference type="ChEBI" id="CHEBI:60240"/>
        <label>1</label>
    </ligand>
</feature>
<feature type="binding site" evidence="5">
    <location>
        <position position="231"/>
    </location>
    <ligand>
        <name>a divalent metal cation</name>
        <dbReference type="ChEBI" id="CHEBI:60240"/>
        <label>1</label>
    </ligand>
</feature>
<dbReference type="PANTHER" id="PTHR13799">
    <property type="entry name" value="NGG1 INTERACTING FACTOR 3"/>
    <property type="match status" value="1"/>
</dbReference>
<evidence type="ECO:0000256" key="4">
    <source>
        <dbReference type="ARBA" id="ARBA00022723"/>
    </source>
</evidence>
<dbReference type="FunFam" id="3.40.1390.30:FF:000001">
    <property type="entry name" value="GTP cyclohydrolase 1 type 2"/>
    <property type="match status" value="1"/>
</dbReference>
<comment type="similarity">
    <text evidence="1">Belongs to the GTP cyclohydrolase I type 2/NIF3 family.</text>
</comment>
<evidence type="ECO:0000313" key="6">
    <source>
        <dbReference type="EMBL" id="SMC69007.1"/>
    </source>
</evidence>
<keyword evidence="4 5" id="KW-0479">Metal-binding</keyword>
<name>A0A1W2B7Q7_9BACT</name>
<dbReference type="PANTHER" id="PTHR13799:SF14">
    <property type="entry name" value="GTP CYCLOHYDROLASE 1 TYPE 2 HOMOLOG"/>
    <property type="match status" value="1"/>
</dbReference>
<dbReference type="AlphaFoldDB" id="A0A1W2B7Q7"/>
<evidence type="ECO:0000256" key="2">
    <source>
        <dbReference type="ARBA" id="ARBA00011643"/>
    </source>
</evidence>
<dbReference type="GO" id="GO:0005737">
    <property type="term" value="C:cytoplasm"/>
    <property type="evidence" value="ECO:0007669"/>
    <property type="project" value="TreeGrafter"/>
</dbReference>
<dbReference type="OrthoDB" id="9792792at2"/>
<accession>A0A1W2B7Q7</accession>
<dbReference type="NCBIfam" id="TIGR00486">
    <property type="entry name" value="YbgI_SA1388"/>
    <property type="match status" value="1"/>
</dbReference>
<dbReference type="EMBL" id="FWXY01000007">
    <property type="protein sequence ID" value="SMC69007.1"/>
    <property type="molecule type" value="Genomic_DNA"/>
</dbReference>
<evidence type="ECO:0000256" key="1">
    <source>
        <dbReference type="ARBA" id="ARBA00006964"/>
    </source>
</evidence>
<dbReference type="RefSeq" id="WP_084068288.1">
    <property type="nucleotide sequence ID" value="NZ_FWXY01000007.1"/>
</dbReference>
<evidence type="ECO:0000256" key="3">
    <source>
        <dbReference type="ARBA" id="ARBA00022112"/>
    </source>
</evidence>
<reference evidence="6 7" key="1">
    <citation type="submission" date="2017-04" db="EMBL/GenBank/DDBJ databases">
        <authorList>
            <person name="Afonso C.L."/>
            <person name="Miller P.J."/>
            <person name="Scott M.A."/>
            <person name="Spackman E."/>
            <person name="Goraichik I."/>
            <person name="Dimitrov K.M."/>
            <person name="Suarez D.L."/>
            <person name="Swayne D.E."/>
        </authorList>
    </citation>
    <scope>NUCLEOTIDE SEQUENCE [LARGE SCALE GENOMIC DNA]</scope>
    <source>
        <strain evidence="6 7">DSM 3385</strain>
    </source>
</reference>
<gene>
    <name evidence="6" type="ORF">SAMN02746065_10763</name>
</gene>
<evidence type="ECO:0000256" key="5">
    <source>
        <dbReference type="PIRSR" id="PIRSR602678-1"/>
    </source>
</evidence>
<dbReference type="STRING" id="1121400.SAMN02746065_10763"/>
<organism evidence="6 7">
    <name type="scientific">Desulfocicer vacuolatum DSM 3385</name>
    <dbReference type="NCBI Taxonomy" id="1121400"/>
    <lineage>
        <taxon>Bacteria</taxon>
        <taxon>Pseudomonadati</taxon>
        <taxon>Thermodesulfobacteriota</taxon>
        <taxon>Desulfobacteria</taxon>
        <taxon>Desulfobacterales</taxon>
        <taxon>Desulfobacteraceae</taxon>
        <taxon>Desulfocicer</taxon>
    </lineage>
</organism>
<dbReference type="SUPFAM" id="SSF102705">
    <property type="entry name" value="NIF3 (NGG1p interacting factor 3)-like"/>
    <property type="match status" value="1"/>
</dbReference>
<sequence>MTSTVYDFLGHLDGIAPFTLAESWDNCGLQAGDADGPVTRVMVALDVTMDVMNAALKWGADLVLTHHPLMIKPLARLNFNKMPGSAIAMAATHQIAIVSLHTNLDKARGGLNDRFAAILGLENLSCLQPSSHKDMSDDSLEGLGRVGNLSRVMTLEALAERVKSVFKIPHVRMVGDLNMMVKTVAVCTGSGESLLNDVFSSGAQAYITGDMKYHGARDIEMSGMGGIDVGHFASEHIAIDLLVEKVKALSVQEHLGLEVKGYIGETDPFVVK</sequence>
<dbReference type="Gene3D" id="3.40.1390.30">
    <property type="entry name" value="NIF3 (NGG1p interacting factor 3)-like"/>
    <property type="match status" value="2"/>
</dbReference>
<dbReference type="Proteomes" id="UP000192418">
    <property type="component" value="Unassembled WGS sequence"/>
</dbReference>
<feature type="binding site" evidence="5">
    <location>
        <position position="105"/>
    </location>
    <ligand>
        <name>a divalent metal cation</name>
        <dbReference type="ChEBI" id="CHEBI:60240"/>
        <label>1</label>
    </ligand>
</feature>
<dbReference type="InterPro" id="IPR036069">
    <property type="entry name" value="DUF34/NIF3_sf"/>
</dbReference>
<dbReference type="Pfam" id="PF01784">
    <property type="entry name" value="DUF34_NIF3"/>
    <property type="match status" value="1"/>
</dbReference>
<dbReference type="GO" id="GO:0046872">
    <property type="term" value="F:metal ion binding"/>
    <property type="evidence" value="ECO:0007669"/>
    <property type="project" value="UniProtKB-KW"/>
</dbReference>
<protein>
    <recommendedName>
        <fullName evidence="3">GTP cyclohydrolase 1 type 2 homolog</fullName>
    </recommendedName>
</protein>